<accession>A0A8H6HR91</accession>
<organism evidence="2 3">
    <name type="scientific">Ephemerocybe angulata</name>
    <dbReference type="NCBI Taxonomy" id="980116"/>
    <lineage>
        <taxon>Eukaryota</taxon>
        <taxon>Fungi</taxon>
        <taxon>Dikarya</taxon>
        <taxon>Basidiomycota</taxon>
        <taxon>Agaricomycotina</taxon>
        <taxon>Agaricomycetes</taxon>
        <taxon>Agaricomycetidae</taxon>
        <taxon>Agaricales</taxon>
        <taxon>Agaricineae</taxon>
        <taxon>Psathyrellaceae</taxon>
        <taxon>Ephemerocybe</taxon>
    </lineage>
</organism>
<feature type="region of interest" description="Disordered" evidence="1">
    <location>
        <begin position="944"/>
        <end position="1037"/>
    </location>
</feature>
<feature type="compositionally biased region" description="Basic residues" evidence="1">
    <location>
        <begin position="308"/>
        <end position="317"/>
    </location>
</feature>
<sequence>MPALPSFMSYRPQLGKVKSSFALAKRRLEGGPSTSSISQQPTTSQEVLDIGDSYGKNSMDFFDAGPSALSEENMQTQTPNFRGSSPHLQLDLDLSTDTDQFSDWFSTSFPRPEPSPKGHGLRNPLTILEAESEDEGDGDLVREEEVFEDSIEMMPSGDVIANLEAMNASSFGRLRLESITPSSGSPSRLKIPLNQQQLISANDEDGVYSNKSRPTSQVSSPLGSAVSGTTLARQLIGNGFSLSHDRRASAASRFRNGAGLTRSDSTTLPRGDYDDERFEVDPNAPPIPRNADILYVPPKQPREGPTRPRIKTLKRRSSTGSIAMPDSEPPLLPNSPQPRPTSEIVSPTELHAAFPLSPLGRSPSPTPDADSFPLPPGFSQDRRHIPPAINVSTAFGSGSSGQGDNTPTTGEGVVASPEDVLSYYSSTDNPDSAPSVHRGWRPVITPITEESLSQLSPPAPYTAGDRRDSQRHQPLGARSPASPGRIRSMLSPQRSASESAASSLPLQLVNGRPPSTSFATALSVASSRSNGSQLSINIVDEPLQPPPSLSKVFNRQRSGSAPSPIQVDRDEDLSKYSIAVHNSGSGEAPATSDHFTRVQEFPESATAPWSAFSAVTESIDAPPLPEVPVSAGLPLSMIQPNAAQQLLLARAASSARARHSRQSSLGNPGSHRGQPFAPLVPPAGRIEEEEQEPVLPPTPRTPTGFERSSRPTPPRKPPPKRSLPPSPSGGTQTNLRAPSALPELPAPTSAPTSEDPSGSSGALVVRSPSSATSVRSTDSGASNGSQLSARPSLKSLPPIPITPASSPASSPPAQVARGPRPRVPQPLQLSEASVHGVRAEGSETSANEPSDSAEHSSGPPSQDRTIEQPVSPPLPPQSSQSRKSTNTIDELLRASTALGSPPPYYSVVDQHAHPMPPTFRLQQAAPLPIPPTTPALPAAATANTPVAFGNPFSNQPRESTGSSRSRLARPAGPMGPRGPSAHGPAMARERSGSVSSLPHPVPPPPSGPPPSVPAPGAPAMLSPQRSLRRRAAVEASTPLSPKFQPAAVKHRGYTMEAAKWTFSSSQLQGIVSKAIRESAQTSAIRLLKLESLESEIPDEIHRLEMQRTDIKSKYKAHTRRRATLFESLTFHLTSSGDRDSTFALRITEELSSIATTLDQLAEELHSTDLQLAQLNTLVQVHSKSALSMALRKLNASFLKQVADNQALQERIVAVEAERDEAWKHAEDIANEYDHLHFPPNPDSPASASNRSSRISAKRKSSIRVSKAGLRSGVHSRRQSARSSVASSAYGPLSATPLSSRSVRGEKIPPLPPIPKRRPADIITDYQSPLRSSPGPMSNEATPDSETRALDQAEEELYTMLGLSAPGPMKRSRSMVGQLPSAGLSPLPPPTGALSPLHRRPSLPGGATLVEAQNAMNADRNAVVFTFEMLQDEDSEDVPRSGSGFPFNRY</sequence>
<feature type="compositionally biased region" description="Low complexity" evidence="1">
    <location>
        <begin position="968"/>
        <end position="981"/>
    </location>
</feature>
<feature type="compositionally biased region" description="Polar residues" evidence="1">
    <location>
        <begin position="951"/>
        <end position="965"/>
    </location>
</feature>
<feature type="compositionally biased region" description="Polar residues" evidence="1">
    <location>
        <begin position="749"/>
        <end position="760"/>
    </location>
</feature>
<feature type="region of interest" description="Disordered" evidence="1">
    <location>
        <begin position="71"/>
        <end position="90"/>
    </location>
</feature>
<proteinExistence type="predicted"/>
<feature type="region of interest" description="Disordered" evidence="1">
    <location>
        <begin position="25"/>
        <end position="51"/>
    </location>
</feature>
<evidence type="ECO:0000313" key="2">
    <source>
        <dbReference type="EMBL" id="KAF6751719.1"/>
    </source>
</evidence>
<evidence type="ECO:0000313" key="3">
    <source>
        <dbReference type="Proteomes" id="UP000521943"/>
    </source>
</evidence>
<feature type="compositionally biased region" description="Polar residues" evidence="1">
    <location>
        <begin position="513"/>
        <end position="522"/>
    </location>
</feature>
<feature type="compositionally biased region" description="Polar residues" evidence="1">
    <location>
        <begin position="71"/>
        <end position="87"/>
    </location>
</feature>
<gene>
    <name evidence="2" type="ORF">DFP72DRAFT_473440</name>
</gene>
<feature type="region of interest" description="Disordered" evidence="1">
    <location>
        <begin position="1233"/>
        <end position="1319"/>
    </location>
</feature>
<feature type="compositionally biased region" description="Low complexity" evidence="1">
    <location>
        <begin position="802"/>
        <end position="813"/>
    </location>
</feature>
<feature type="compositionally biased region" description="Polar residues" evidence="1">
    <location>
        <begin position="390"/>
        <end position="409"/>
    </location>
</feature>
<feature type="compositionally biased region" description="Pro residues" evidence="1">
    <location>
        <begin position="327"/>
        <end position="339"/>
    </location>
</feature>
<feature type="compositionally biased region" description="Pro residues" evidence="1">
    <location>
        <begin position="999"/>
        <end position="1016"/>
    </location>
</feature>
<name>A0A8H6HR91_9AGAR</name>
<protein>
    <submittedName>
        <fullName evidence="2">Uncharacterized protein</fullName>
    </submittedName>
</protein>
<feature type="compositionally biased region" description="Low complexity" evidence="1">
    <location>
        <begin position="32"/>
        <end position="45"/>
    </location>
</feature>
<feature type="region of interest" description="Disordered" evidence="1">
    <location>
        <begin position="204"/>
        <end position="224"/>
    </location>
</feature>
<reference evidence="2 3" key="1">
    <citation type="submission" date="2020-07" db="EMBL/GenBank/DDBJ databases">
        <title>Comparative genomics of pyrophilous fungi reveals a link between fire events and developmental genes.</title>
        <authorList>
            <consortium name="DOE Joint Genome Institute"/>
            <person name="Steindorff A.S."/>
            <person name="Carver A."/>
            <person name="Calhoun S."/>
            <person name="Stillman K."/>
            <person name="Liu H."/>
            <person name="Lipzen A."/>
            <person name="Pangilinan J."/>
            <person name="Labutti K."/>
            <person name="Bruns T.D."/>
            <person name="Grigoriev I.V."/>
        </authorList>
    </citation>
    <scope>NUCLEOTIDE SEQUENCE [LARGE SCALE GENOMIC DNA]</scope>
    <source>
        <strain evidence="2 3">CBS 144469</strain>
    </source>
</reference>
<feature type="region of interest" description="Disordered" evidence="1">
    <location>
        <begin position="254"/>
        <end position="522"/>
    </location>
</feature>
<feature type="compositionally biased region" description="Polar residues" evidence="1">
    <location>
        <begin position="423"/>
        <end position="432"/>
    </location>
</feature>
<feature type="compositionally biased region" description="Polar residues" evidence="1">
    <location>
        <begin position="767"/>
        <end position="789"/>
    </location>
</feature>
<comment type="caution">
    <text evidence="2">The sequence shown here is derived from an EMBL/GenBank/DDBJ whole genome shotgun (WGS) entry which is preliminary data.</text>
</comment>
<evidence type="ECO:0000256" key="1">
    <source>
        <dbReference type="SAM" id="MobiDB-lite"/>
    </source>
</evidence>
<feature type="compositionally biased region" description="Polar residues" evidence="1">
    <location>
        <begin position="209"/>
        <end position="224"/>
    </location>
</feature>
<feature type="compositionally biased region" description="Low complexity" evidence="1">
    <location>
        <begin position="1243"/>
        <end position="1254"/>
    </location>
</feature>
<dbReference type="Proteomes" id="UP000521943">
    <property type="component" value="Unassembled WGS sequence"/>
</dbReference>
<dbReference type="EMBL" id="JACGCI010000048">
    <property type="protein sequence ID" value="KAF6751719.1"/>
    <property type="molecule type" value="Genomic_DNA"/>
</dbReference>
<feature type="region of interest" description="Disordered" evidence="1">
    <location>
        <begin position="103"/>
        <end position="122"/>
    </location>
</feature>
<keyword evidence="3" id="KW-1185">Reference proteome</keyword>
<feature type="region of interest" description="Disordered" evidence="1">
    <location>
        <begin position="649"/>
        <end position="913"/>
    </location>
</feature>
<dbReference type="OrthoDB" id="3271284at2759"/>
<feature type="compositionally biased region" description="Pro residues" evidence="1">
    <location>
        <begin position="711"/>
        <end position="727"/>
    </location>
</feature>